<dbReference type="Proteomes" id="UP000448292">
    <property type="component" value="Unassembled WGS sequence"/>
</dbReference>
<evidence type="ECO:0000313" key="3">
    <source>
        <dbReference type="EMBL" id="TVM15564.1"/>
    </source>
</evidence>
<accession>A0A7M3MC95</accession>
<reference evidence="3 4" key="1">
    <citation type="submission" date="2018-06" db="EMBL/GenBank/DDBJ databases">
        <title>Complete genome of Desulfovibrio indonesiensis P37SLT.</title>
        <authorList>
            <person name="Crispim J.S."/>
            <person name="Vidigal P.M.P."/>
            <person name="Silva L.C.F."/>
            <person name="Laguardia C.N."/>
            <person name="Araujo L.C."/>
            <person name="Dias R.S."/>
            <person name="Sousa M.P."/>
            <person name="Paula S.O."/>
            <person name="Silva C."/>
        </authorList>
    </citation>
    <scope>NUCLEOTIDE SEQUENCE [LARGE SCALE GENOMIC DNA]</scope>
    <source>
        <strain evidence="3 4">P37SLT</strain>
    </source>
</reference>
<dbReference type="Gene3D" id="1.20.141.10">
    <property type="entry name" value="Chitosanase, subunit A, domain 1"/>
    <property type="match status" value="1"/>
</dbReference>
<proteinExistence type="predicted"/>
<dbReference type="EMBL" id="QMIE01000016">
    <property type="protein sequence ID" value="TVM15564.1"/>
    <property type="molecule type" value="Genomic_DNA"/>
</dbReference>
<feature type="compositionally biased region" description="Basic and acidic residues" evidence="1">
    <location>
        <begin position="103"/>
        <end position="116"/>
    </location>
</feature>
<keyword evidence="4" id="KW-1185">Reference proteome</keyword>
<dbReference type="Pfam" id="PF21277">
    <property type="entry name" value="T6SS_VgrG3-like_C"/>
    <property type="match status" value="1"/>
</dbReference>
<evidence type="ECO:0000259" key="2">
    <source>
        <dbReference type="Pfam" id="PF21277"/>
    </source>
</evidence>
<feature type="region of interest" description="Disordered" evidence="1">
    <location>
        <begin position="1"/>
        <end position="35"/>
    </location>
</feature>
<evidence type="ECO:0000256" key="1">
    <source>
        <dbReference type="SAM" id="MobiDB-lite"/>
    </source>
</evidence>
<gene>
    <name evidence="3" type="ORF">DPQ33_14915</name>
</gene>
<name>A0A7M3MC95_9BACT</name>
<comment type="caution">
    <text evidence="3">The sequence shown here is derived from an EMBL/GenBank/DDBJ whole genome shotgun (WGS) entry which is preliminary data.</text>
</comment>
<protein>
    <recommendedName>
        <fullName evidence="2">Type VI secretion system spike protein VgrG3-like C-terminal domain-containing protein</fullName>
    </recommendedName>
</protein>
<feature type="compositionally biased region" description="Polar residues" evidence="1">
    <location>
        <begin position="86"/>
        <end position="97"/>
    </location>
</feature>
<feature type="region of interest" description="Disordered" evidence="1">
    <location>
        <begin position="65"/>
        <end position="135"/>
    </location>
</feature>
<dbReference type="InterPro" id="IPR049073">
    <property type="entry name" value="T6SS_VgrG3-like_C"/>
</dbReference>
<dbReference type="AlphaFoldDB" id="A0A7M3MC95"/>
<sequence>MSLIEKLENAPDNRSEQNLGTEVRMPITAARPTPSVPEVKPIIISPAQQPEFDEVRLPIMATRPNHFSMPVEGPAKPAPISAPDSARSSRTASTPPSESMDIAQDRGPAEIRRPIADNRPVNESTGPTAGNSRGIRSLFSPAEAHAAEYKPSPVESIGQSVRMPIRTTYVSSTDFDDMVADKSEVVRRKLRDIGYADVAARGRDITLGTLTAKFESGTEGVAAIGYDRMGGTSYGKYQISSRAGTMSRFIDYLKTEEPAWAERLENAGPANTRSRRGAMPSEWRAIAAESPDRFEALQERFIMRTSYKPALEAIKASAKVDVSQLSHAVQEVLHSTAVQHGANGAARIFARAAHVAGSPEEAGFEKRLIEAVYDRRKRNFGGSTHQVRVAVKDRLAREETMALALLEEGVKKVA</sequence>
<feature type="domain" description="Type VI secretion system spike protein VgrG3-like C-terminal" evidence="2">
    <location>
        <begin position="207"/>
        <end position="398"/>
    </location>
</feature>
<feature type="compositionally biased region" description="Polar residues" evidence="1">
    <location>
        <begin position="121"/>
        <end position="131"/>
    </location>
</feature>
<feature type="compositionally biased region" description="Basic and acidic residues" evidence="1">
    <location>
        <begin position="1"/>
        <end position="15"/>
    </location>
</feature>
<dbReference type="OrthoDB" id="5378899at2"/>
<organism evidence="3 4">
    <name type="scientific">Oceanidesulfovibrio indonesiensis</name>
    <dbReference type="NCBI Taxonomy" id="54767"/>
    <lineage>
        <taxon>Bacteria</taxon>
        <taxon>Pseudomonadati</taxon>
        <taxon>Thermodesulfobacteriota</taxon>
        <taxon>Desulfovibrionia</taxon>
        <taxon>Desulfovibrionales</taxon>
        <taxon>Desulfovibrionaceae</taxon>
        <taxon>Oceanidesulfovibrio</taxon>
    </lineage>
</organism>
<evidence type="ECO:0000313" key="4">
    <source>
        <dbReference type="Proteomes" id="UP000448292"/>
    </source>
</evidence>